<dbReference type="PROSITE" id="PS50109">
    <property type="entry name" value="HIS_KIN"/>
    <property type="match status" value="1"/>
</dbReference>
<sequence length="608" mass="69385">MAIFYSLKNRLIAFFVVLLVLSFGTMSLLLFNQARSIIRSYIETSALEKMDEYGSFIHMALQQSYDLSSLVYNSDITQKWDAILTQPASTEGQRMLASINMSKFLTQTTNNYSIVSSVNIYRKEGLRVGAENQVVADSSFRQEAWYRNFIEHSNHWVPAHTDEAEIKGAKPYEVVSLLLPIGIFEPSLARNVMKVNIKADFLLEPLNRIHLGESGTIFLLNEQGSPILSQQEYSTHPEAAKEVERVRAARDEQGVVYLKDKQGASHILVYKKLAITNWLLVGFVSEQDLYANLFKLRNSIIVFASLMLAAAFALAYWISAGITKPLSRLVSAMRHVQKGDFAQAERLTLPERRIQSEVDYATVTFRNMVKQLSHLIRTEFEQKLLRQQAEYKALLMQINPHFLFNTLELMSSLAIQQRTKETVTVIESLGKMLRFSLRISEDLIPLREELKVVRYYMSILEVRFGAGLDLRLDEEEAPYDLEIVKFLLQPLIENAVKYSFIHQAKAKVRITVRADKDRLVLSVADNGIGMDPELLRELKDQAMRQQPEQLLQSMTHQIGLRNVLARCRLYYGGLFTLSIESSKEAGACITLGLPLQRRNDHVPRIDHG</sequence>
<feature type="domain" description="Histidine kinase" evidence="13">
    <location>
        <begin position="487"/>
        <end position="597"/>
    </location>
</feature>
<dbReference type="EMBL" id="JAGGLV010000021">
    <property type="protein sequence ID" value="MBP2114903.1"/>
    <property type="molecule type" value="Genomic_DNA"/>
</dbReference>
<dbReference type="SUPFAM" id="SSF55874">
    <property type="entry name" value="ATPase domain of HSP90 chaperone/DNA topoisomerase II/histidine kinase"/>
    <property type="match status" value="1"/>
</dbReference>
<evidence type="ECO:0000313" key="16">
    <source>
        <dbReference type="Proteomes" id="UP000773462"/>
    </source>
</evidence>
<comment type="caution">
    <text evidence="15">The sequence shown here is derived from an EMBL/GenBank/DDBJ whole genome shotgun (WGS) entry which is preliminary data.</text>
</comment>
<protein>
    <recommendedName>
        <fullName evidence="3">histidine kinase</fullName>
        <ecNumber evidence="3">2.7.13.3</ecNumber>
    </recommendedName>
</protein>
<dbReference type="PANTHER" id="PTHR34220:SF7">
    <property type="entry name" value="SENSOR HISTIDINE KINASE YPDA"/>
    <property type="match status" value="1"/>
</dbReference>
<dbReference type="CDD" id="cd18774">
    <property type="entry name" value="PDC2_HK_sensor"/>
    <property type="match status" value="1"/>
</dbReference>
<keyword evidence="8 15" id="KW-0418">Kinase</keyword>
<keyword evidence="4" id="KW-1003">Cell membrane</keyword>
<feature type="transmembrane region" description="Helical" evidence="12">
    <location>
        <begin position="300"/>
        <end position="318"/>
    </location>
</feature>
<evidence type="ECO:0000256" key="10">
    <source>
        <dbReference type="ARBA" id="ARBA00023012"/>
    </source>
</evidence>
<evidence type="ECO:0000256" key="7">
    <source>
        <dbReference type="ARBA" id="ARBA00022741"/>
    </source>
</evidence>
<dbReference type="Pfam" id="PF02518">
    <property type="entry name" value="HATPase_c"/>
    <property type="match status" value="1"/>
</dbReference>
<keyword evidence="11 12" id="KW-0472">Membrane</keyword>
<dbReference type="GO" id="GO:0004673">
    <property type="term" value="F:protein histidine kinase activity"/>
    <property type="evidence" value="ECO:0007669"/>
    <property type="project" value="UniProtKB-EC"/>
</dbReference>
<keyword evidence="12" id="KW-1133">Transmembrane helix</keyword>
<reference evidence="15 16" key="1">
    <citation type="submission" date="2021-03" db="EMBL/GenBank/DDBJ databases">
        <title>Genomic Encyclopedia of Type Strains, Phase IV (KMG-IV): sequencing the most valuable type-strain genomes for metagenomic binning, comparative biology and taxonomic classification.</title>
        <authorList>
            <person name="Goeker M."/>
        </authorList>
    </citation>
    <scope>NUCLEOTIDE SEQUENCE [LARGE SCALE GENOMIC DNA]</scope>
    <source>
        <strain evidence="15 16">DSM 101953</strain>
    </source>
</reference>
<keyword evidence="9" id="KW-0067">ATP-binding</keyword>
<evidence type="ECO:0000256" key="12">
    <source>
        <dbReference type="SAM" id="Phobius"/>
    </source>
</evidence>
<evidence type="ECO:0000313" key="15">
    <source>
        <dbReference type="EMBL" id="MBP2114903.1"/>
    </source>
</evidence>
<dbReference type="PROSITE" id="PS50885">
    <property type="entry name" value="HAMP"/>
    <property type="match status" value="1"/>
</dbReference>
<evidence type="ECO:0000256" key="9">
    <source>
        <dbReference type="ARBA" id="ARBA00022840"/>
    </source>
</evidence>
<evidence type="ECO:0000259" key="13">
    <source>
        <dbReference type="PROSITE" id="PS50109"/>
    </source>
</evidence>
<comment type="subcellular location">
    <subcellularLocation>
        <location evidence="2">Cell membrane</location>
        <topology evidence="2">Multi-pass membrane protein</topology>
    </subcellularLocation>
</comment>
<keyword evidence="12" id="KW-0812">Transmembrane</keyword>
<proteinExistence type="predicted"/>
<comment type="catalytic activity">
    <reaction evidence="1">
        <text>ATP + protein L-histidine = ADP + protein N-phospho-L-histidine.</text>
        <dbReference type="EC" id="2.7.13.3"/>
    </reaction>
</comment>
<evidence type="ECO:0000259" key="14">
    <source>
        <dbReference type="PROSITE" id="PS50885"/>
    </source>
</evidence>
<feature type="transmembrane region" description="Helical" evidence="12">
    <location>
        <begin position="12"/>
        <end position="31"/>
    </location>
</feature>
<dbReference type="InterPro" id="IPR010559">
    <property type="entry name" value="Sig_transdc_His_kin_internal"/>
</dbReference>
<evidence type="ECO:0000256" key="2">
    <source>
        <dbReference type="ARBA" id="ARBA00004651"/>
    </source>
</evidence>
<evidence type="ECO:0000256" key="11">
    <source>
        <dbReference type="ARBA" id="ARBA00023136"/>
    </source>
</evidence>
<dbReference type="Gene3D" id="3.30.450.20">
    <property type="entry name" value="PAS domain"/>
    <property type="match status" value="1"/>
</dbReference>
<accession>A0ABS4NXW6</accession>
<gene>
    <name evidence="15" type="ORF">J2Z70_005087</name>
</gene>
<keyword evidence="5" id="KW-0597">Phosphoprotein</keyword>
<evidence type="ECO:0000256" key="6">
    <source>
        <dbReference type="ARBA" id="ARBA00022679"/>
    </source>
</evidence>
<evidence type="ECO:0000256" key="4">
    <source>
        <dbReference type="ARBA" id="ARBA00022475"/>
    </source>
</evidence>
<dbReference type="InterPro" id="IPR050640">
    <property type="entry name" value="Bact_2-comp_sensor_kinase"/>
</dbReference>
<evidence type="ECO:0000256" key="5">
    <source>
        <dbReference type="ARBA" id="ARBA00022553"/>
    </source>
</evidence>
<keyword evidence="16" id="KW-1185">Reference proteome</keyword>
<keyword evidence="10" id="KW-0902">Two-component regulatory system</keyword>
<organism evidence="15 16">
    <name type="scientific">Paenibacillus silagei</name>
    <dbReference type="NCBI Taxonomy" id="1670801"/>
    <lineage>
        <taxon>Bacteria</taxon>
        <taxon>Bacillati</taxon>
        <taxon>Bacillota</taxon>
        <taxon>Bacilli</taxon>
        <taxon>Bacillales</taxon>
        <taxon>Paenibacillaceae</taxon>
        <taxon>Paenibacillus</taxon>
    </lineage>
</organism>
<keyword evidence="7" id="KW-0547">Nucleotide-binding</keyword>
<dbReference type="InterPro" id="IPR003660">
    <property type="entry name" value="HAMP_dom"/>
</dbReference>
<dbReference type="Gene3D" id="3.30.565.10">
    <property type="entry name" value="Histidine kinase-like ATPase, C-terminal domain"/>
    <property type="match status" value="1"/>
</dbReference>
<evidence type="ECO:0000256" key="1">
    <source>
        <dbReference type="ARBA" id="ARBA00000085"/>
    </source>
</evidence>
<dbReference type="CDD" id="cd06225">
    <property type="entry name" value="HAMP"/>
    <property type="match status" value="1"/>
</dbReference>
<dbReference type="RefSeq" id="WP_245368506.1">
    <property type="nucleotide sequence ID" value="NZ_JAGGLV010000021.1"/>
</dbReference>
<dbReference type="Pfam" id="PF06580">
    <property type="entry name" value="His_kinase"/>
    <property type="match status" value="1"/>
</dbReference>
<keyword evidence="6 15" id="KW-0808">Transferase</keyword>
<evidence type="ECO:0000256" key="8">
    <source>
        <dbReference type="ARBA" id="ARBA00022777"/>
    </source>
</evidence>
<dbReference type="Proteomes" id="UP000773462">
    <property type="component" value="Unassembled WGS sequence"/>
</dbReference>
<dbReference type="InterPro" id="IPR003594">
    <property type="entry name" value="HATPase_dom"/>
</dbReference>
<evidence type="ECO:0000256" key="3">
    <source>
        <dbReference type="ARBA" id="ARBA00012438"/>
    </source>
</evidence>
<dbReference type="InterPro" id="IPR005467">
    <property type="entry name" value="His_kinase_dom"/>
</dbReference>
<feature type="domain" description="HAMP" evidence="14">
    <location>
        <begin position="320"/>
        <end position="377"/>
    </location>
</feature>
<dbReference type="Gene3D" id="6.10.340.10">
    <property type="match status" value="1"/>
</dbReference>
<dbReference type="SMART" id="SM00387">
    <property type="entry name" value="HATPase_c"/>
    <property type="match status" value="1"/>
</dbReference>
<dbReference type="InterPro" id="IPR036890">
    <property type="entry name" value="HATPase_C_sf"/>
</dbReference>
<dbReference type="PANTHER" id="PTHR34220">
    <property type="entry name" value="SENSOR HISTIDINE KINASE YPDA"/>
    <property type="match status" value="1"/>
</dbReference>
<dbReference type="EC" id="2.7.13.3" evidence="3"/>
<name>A0ABS4NXW6_9BACL</name>